<keyword evidence="4" id="KW-1185">Reference proteome</keyword>
<dbReference type="PANTHER" id="PTHR22904">
    <property type="entry name" value="TPR REPEAT CONTAINING PROTEIN"/>
    <property type="match status" value="1"/>
</dbReference>
<sequence>MGIFEIPRQQKDETKEPEIMQFKSSQKLIDPNQENLPKIESKEIKSLFEKLKENANTLFKEEKYNEAIKVYTEILELSDLSPENRATIYSNRSASYLLVGNSLNSAKIDAEKAIKLWPSWWKGYYRLARVYVFQQKFNEAEYALDQARALNSESKLIRDELYGVRCNQVSVFFCNS</sequence>
<dbReference type="WBParaSite" id="PDA_v2.g25267.t1">
    <property type="protein sequence ID" value="PDA_v2.g25267.t1"/>
    <property type="gene ID" value="PDA_v2.g25267"/>
</dbReference>
<organism evidence="4 5">
    <name type="scientific">Panagrolaimus davidi</name>
    <dbReference type="NCBI Taxonomy" id="227884"/>
    <lineage>
        <taxon>Eukaryota</taxon>
        <taxon>Metazoa</taxon>
        <taxon>Ecdysozoa</taxon>
        <taxon>Nematoda</taxon>
        <taxon>Chromadorea</taxon>
        <taxon>Rhabditida</taxon>
        <taxon>Tylenchina</taxon>
        <taxon>Panagrolaimomorpha</taxon>
        <taxon>Panagrolaimoidea</taxon>
        <taxon>Panagrolaimidae</taxon>
        <taxon>Panagrolaimus</taxon>
    </lineage>
</organism>
<dbReference type="Gene3D" id="1.25.40.10">
    <property type="entry name" value="Tetratricopeptide repeat domain"/>
    <property type="match status" value="1"/>
</dbReference>
<dbReference type="AlphaFoldDB" id="A0A914Q3B0"/>
<name>A0A914Q3B0_9BILA</name>
<evidence type="ECO:0000313" key="4">
    <source>
        <dbReference type="Proteomes" id="UP000887578"/>
    </source>
</evidence>
<dbReference type="SUPFAM" id="SSF48452">
    <property type="entry name" value="TPR-like"/>
    <property type="match status" value="1"/>
</dbReference>
<feature type="region of interest" description="Disordered" evidence="3">
    <location>
        <begin position="1"/>
        <end position="24"/>
    </location>
</feature>
<dbReference type="SMART" id="SM00028">
    <property type="entry name" value="TPR"/>
    <property type="match status" value="3"/>
</dbReference>
<dbReference type="GO" id="GO:0051879">
    <property type="term" value="F:Hsp90 protein binding"/>
    <property type="evidence" value="ECO:0007669"/>
    <property type="project" value="TreeGrafter"/>
</dbReference>
<proteinExistence type="predicted"/>
<evidence type="ECO:0000313" key="5">
    <source>
        <dbReference type="WBParaSite" id="PDA_v2.g25267.t1"/>
    </source>
</evidence>
<dbReference type="InterPro" id="IPR011990">
    <property type="entry name" value="TPR-like_helical_dom_sf"/>
</dbReference>
<dbReference type="InterPro" id="IPR019734">
    <property type="entry name" value="TPR_rpt"/>
</dbReference>
<protein>
    <submittedName>
        <fullName evidence="5">Tetratricopeptide repeat protein</fullName>
    </submittedName>
</protein>
<evidence type="ECO:0000256" key="1">
    <source>
        <dbReference type="ARBA" id="ARBA00022737"/>
    </source>
</evidence>
<keyword evidence="1" id="KW-0677">Repeat</keyword>
<dbReference type="Proteomes" id="UP000887578">
    <property type="component" value="Unplaced"/>
</dbReference>
<dbReference type="PANTHER" id="PTHR22904:SF523">
    <property type="entry name" value="STRESS-INDUCED-PHOSPHOPROTEIN 1"/>
    <property type="match status" value="1"/>
</dbReference>
<evidence type="ECO:0000256" key="2">
    <source>
        <dbReference type="ARBA" id="ARBA00022803"/>
    </source>
</evidence>
<reference evidence="5" key="1">
    <citation type="submission" date="2022-11" db="UniProtKB">
        <authorList>
            <consortium name="WormBaseParasite"/>
        </authorList>
    </citation>
    <scope>IDENTIFICATION</scope>
</reference>
<feature type="compositionally biased region" description="Basic and acidic residues" evidence="3">
    <location>
        <begin position="8"/>
        <end position="18"/>
    </location>
</feature>
<keyword evidence="2" id="KW-0802">TPR repeat</keyword>
<accession>A0A914Q3B0</accession>
<evidence type="ECO:0000256" key="3">
    <source>
        <dbReference type="SAM" id="MobiDB-lite"/>
    </source>
</evidence>